<keyword evidence="2" id="KW-1185">Reference proteome</keyword>
<name>A0ABQ9Y7S8_9EUKA</name>
<accession>A0ABQ9Y7S8</accession>
<proteinExistence type="predicted"/>
<comment type="caution">
    <text evidence="1">The sequence shown here is derived from an EMBL/GenBank/DDBJ whole genome shotgun (WGS) entry which is preliminary data.</text>
</comment>
<protein>
    <submittedName>
        <fullName evidence="1">Uncharacterized protein</fullName>
    </submittedName>
</protein>
<organism evidence="1 2">
    <name type="scientific">Blattamonas nauphoetae</name>
    <dbReference type="NCBI Taxonomy" id="2049346"/>
    <lineage>
        <taxon>Eukaryota</taxon>
        <taxon>Metamonada</taxon>
        <taxon>Preaxostyla</taxon>
        <taxon>Oxymonadida</taxon>
        <taxon>Blattamonas</taxon>
    </lineage>
</organism>
<evidence type="ECO:0000313" key="2">
    <source>
        <dbReference type="Proteomes" id="UP001281761"/>
    </source>
</evidence>
<reference evidence="1 2" key="1">
    <citation type="journal article" date="2022" name="bioRxiv">
        <title>Genomics of Preaxostyla Flagellates Illuminates Evolutionary Transitions and the Path Towards Mitochondrial Loss.</title>
        <authorList>
            <person name="Novak L.V.F."/>
            <person name="Treitli S.C."/>
            <person name="Pyrih J."/>
            <person name="Halakuc P."/>
            <person name="Pipaliya S.V."/>
            <person name="Vacek V."/>
            <person name="Brzon O."/>
            <person name="Soukal P."/>
            <person name="Eme L."/>
            <person name="Dacks J.B."/>
            <person name="Karnkowska A."/>
            <person name="Elias M."/>
            <person name="Hampl V."/>
        </authorList>
    </citation>
    <scope>NUCLEOTIDE SEQUENCE [LARGE SCALE GENOMIC DNA]</scope>
    <source>
        <strain evidence="1">NAU3</strain>
        <tissue evidence="1">Gut</tissue>
    </source>
</reference>
<sequence length="76" mass="8329">MSKLLDEITRILTFHSVSGRSLTNKSALNSALSTLSEYPDLSDKIWAKVANCLCLVESVKESFGTLVGTEAFEVFD</sequence>
<evidence type="ECO:0000313" key="1">
    <source>
        <dbReference type="EMBL" id="KAK2959782.1"/>
    </source>
</evidence>
<gene>
    <name evidence="1" type="ORF">BLNAU_5271</name>
</gene>
<dbReference type="EMBL" id="JARBJD010000027">
    <property type="protein sequence ID" value="KAK2959782.1"/>
    <property type="molecule type" value="Genomic_DNA"/>
</dbReference>
<dbReference type="Proteomes" id="UP001281761">
    <property type="component" value="Unassembled WGS sequence"/>
</dbReference>